<dbReference type="PROSITE" id="PS50259">
    <property type="entry name" value="G_PROTEIN_RECEP_F3_4"/>
    <property type="match status" value="1"/>
</dbReference>
<dbReference type="AlphaFoldDB" id="A0AAR5PLH4"/>
<evidence type="ECO:0000256" key="9">
    <source>
        <dbReference type="ARBA" id="ARBA00023180"/>
    </source>
</evidence>
<feature type="compositionally biased region" description="Basic residues" evidence="11">
    <location>
        <begin position="578"/>
        <end position="613"/>
    </location>
</feature>
<evidence type="ECO:0000256" key="4">
    <source>
        <dbReference type="ARBA" id="ARBA00022692"/>
    </source>
</evidence>
<protein>
    <recommendedName>
        <fullName evidence="14">G-protein coupled receptors family 3 profile domain-containing protein</fullName>
    </recommendedName>
</protein>
<sequence>MKTSLVLLSLYLSTVLSNHQEPCTTRTLSSTVPPSRLNFNASFLVQNIEEELHRSSNFTSAARNILSRQWDIAGAILATPKEHILALNLNSRLRMFVNQTPETQLFWRVFEATASGWGAPFKDCHFFGGSWLYIYAYGGSRGAKIGLFAPVVLDECDGGIAEIFGGPHKCRENQMCVDGETWKNAKRGQYTCRCNPGYFYPDSHATWAGLKGKDLESGRISNFDCQPCPEICPANCVGNGTCPIQRMAYLRTAILLVQLTSMGFVMFLAGMVFVLRKTKAIAVGMWTILETILVGVLVLYSTVIIRLFEPSVSRCLLEPWFREMGFVVCYGSIILKLYRHLIEFRTRKAHRWVVKDTDLLKYLLIMFLSALAYMAAYTALTLNFISEDFSLIETSWTGSGELFETCKYLWWDYVTEVGELTILAFGVHLAYASRNANTQFHESTFLCATGSIELAVSFLFYLARIFVFHKLHPDIVLIAYFLRSQLCQTCTLLLIFFPKFWYQQRQARTLAQEYSCRFPLDAFKFQERSSSANNSDVEISEITIADMNPDDIRAELKRLYLQLEMFKAKTICRDNPHISKRRGGRKAQHRRFSLQKKGSREKVRRTMSLHSRRKDRDRDRKRDIDMDITEAEPSRTPEDSVCSTDGASAIYADLPEANQPY</sequence>
<feature type="signal peptide" evidence="13">
    <location>
        <begin position="1"/>
        <end position="17"/>
    </location>
</feature>
<evidence type="ECO:0000256" key="13">
    <source>
        <dbReference type="SAM" id="SignalP"/>
    </source>
</evidence>
<evidence type="ECO:0000313" key="15">
    <source>
        <dbReference type="EnsemblMetazoa" id="XP_019761626.1"/>
    </source>
</evidence>
<keyword evidence="5 12" id="KW-1133">Transmembrane helix</keyword>
<evidence type="ECO:0000256" key="8">
    <source>
        <dbReference type="ARBA" id="ARBA00023170"/>
    </source>
</evidence>
<evidence type="ECO:0000256" key="12">
    <source>
        <dbReference type="SAM" id="Phobius"/>
    </source>
</evidence>
<name>A0AAR5PLH4_DENPD</name>
<evidence type="ECO:0000256" key="5">
    <source>
        <dbReference type="ARBA" id="ARBA00022989"/>
    </source>
</evidence>
<evidence type="ECO:0000256" key="1">
    <source>
        <dbReference type="ARBA" id="ARBA00004651"/>
    </source>
</evidence>
<dbReference type="PANTHER" id="PTHR32546">
    <property type="entry name" value="G-PROTEIN COUPLED RECEPTOR 158-RELATED"/>
    <property type="match status" value="1"/>
</dbReference>
<feature type="compositionally biased region" description="Basic and acidic residues" evidence="11">
    <location>
        <begin position="614"/>
        <end position="625"/>
    </location>
</feature>
<evidence type="ECO:0000256" key="7">
    <source>
        <dbReference type="ARBA" id="ARBA00023136"/>
    </source>
</evidence>
<keyword evidence="4 12" id="KW-0812">Transmembrane</keyword>
<dbReference type="CDD" id="cd00054">
    <property type="entry name" value="EGF_CA"/>
    <property type="match status" value="1"/>
</dbReference>
<dbReference type="PANTHER" id="PTHR32546:SF26">
    <property type="entry name" value="SMOG, ISOFORM D"/>
    <property type="match status" value="1"/>
</dbReference>
<evidence type="ECO:0000256" key="11">
    <source>
        <dbReference type="SAM" id="MobiDB-lite"/>
    </source>
</evidence>
<reference evidence="15" key="2">
    <citation type="submission" date="2024-08" db="UniProtKB">
        <authorList>
            <consortium name="EnsemblMetazoa"/>
        </authorList>
    </citation>
    <scope>IDENTIFICATION</scope>
</reference>
<keyword evidence="16" id="KW-1185">Reference proteome</keyword>
<feature type="transmembrane region" description="Helical" evidence="12">
    <location>
        <begin position="253"/>
        <end position="275"/>
    </location>
</feature>
<keyword evidence="9" id="KW-0325">Glycoprotein</keyword>
<dbReference type="GO" id="GO:0004930">
    <property type="term" value="F:G protein-coupled receptor activity"/>
    <property type="evidence" value="ECO:0007669"/>
    <property type="project" value="UniProtKB-KW"/>
</dbReference>
<reference evidence="16" key="1">
    <citation type="journal article" date="2013" name="Genome Biol.">
        <title>Draft genome of the mountain pine beetle, Dendroctonus ponderosae Hopkins, a major forest pest.</title>
        <authorList>
            <person name="Keeling C.I."/>
            <person name="Yuen M.M."/>
            <person name="Liao N.Y."/>
            <person name="Docking T.R."/>
            <person name="Chan S.K."/>
            <person name="Taylor G.A."/>
            <person name="Palmquist D.L."/>
            <person name="Jackman S.D."/>
            <person name="Nguyen A."/>
            <person name="Li M."/>
            <person name="Henderson H."/>
            <person name="Janes J.K."/>
            <person name="Zhao Y."/>
            <person name="Pandoh P."/>
            <person name="Moore R."/>
            <person name="Sperling F.A."/>
            <person name="Huber D.P."/>
            <person name="Birol I."/>
            <person name="Jones S.J."/>
            <person name="Bohlmann J."/>
        </authorList>
    </citation>
    <scope>NUCLEOTIDE SEQUENCE</scope>
</reference>
<comment type="similarity">
    <text evidence="2">Belongs to the G-protein coupled receptor 3 family.</text>
</comment>
<feature type="region of interest" description="Disordered" evidence="11">
    <location>
        <begin position="576"/>
        <end position="661"/>
    </location>
</feature>
<evidence type="ECO:0000259" key="14">
    <source>
        <dbReference type="PROSITE" id="PS50259"/>
    </source>
</evidence>
<keyword evidence="8" id="KW-0675">Receptor</keyword>
<keyword evidence="13" id="KW-0732">Signal</keyword>
<evidence type="ECO:0000256" key="3">
    <source>
        <dbReference type="ARBA" id="ARBA00022475"/>
    </source>
</evidence>
<keyword evidence="3" id="KW-1003">Cell membrane</keyword>
<evidence type="ECO:0000256" key="2">
    <source>
        <dbReference type="ARBA" id="ARBA00007242"/>
    </source>
</evidence>
<feature type="transmembrane region" description="Helical" evidence="12">
    <location>
        <begin position="443"/>
        <end position="463"/>
    </location>
</feature>
<accession>A0AAR5PLH4</accession>
<feature type="transmembrane region" description="Helical" evidence="12">
    <location>
        <begin position="410"/>
        <end position="431"/>
    </location>
</feature>
<dbReference type="InterPro" id="IPR017978">
    <property type="entry name" value="GPCR_3_C"/>
</dbReference>
<evidence type="ECO:0000256" key="6">
    <source>
        <dbReference type="ARBA" id="ARBA00023040"/>
    </source>
</evidence>
<feature type="transmembrane region" description="Helical" evidence="12">
    <location>
        <begin position="359"/>
        <end position="380"/>
    </location>
</feature>
<dbReference type="GO" id="GO:0005886">
    <property type="term" value="C:plasma membrane"/>
    <property type="evidence" value="ECO:0007669"/>
    <property type="project" value="UniProtKB-SubCell"/>
</dbReference>
<dbReference type="Proteomes" id="UP000019118">
    <property type="component" value="Unassembled WGS sequence"/>
</dbReference>
<feature type="transmembrane region" description="Helical" evidence="12">
    <location>
        <begin position="320"/>
        <end position="338"/>
    </location>
</feature>
<feature type="transmembrane region" description="Helical" evidence="12">
    <location>
        <begin position="287"/>
        <end position="308"/>
    </location>
</feature>
<dbReference type="CDD" id="cd15293">
    <property type="entry name" value="7tmC_GPR158-like"/>
    <property type="match status" value="1"/>
</dbReference>
<feature type="domain" description="G-protein coupled receptors family 3 profile" evidence="14">
    <location>
        <begin position="250"/>
        <end position="501"/>
    </location>
</feature>
<proteinExistence type="inferred from homology"/>
<feature type="chain" id="PRO_5043725649" description="G-protein coupled receptors family 3 profile domain-containing protein" evidence="13">
    <location>
        <begin position="18"/>
        <end position="661"/>
    </location>
</feature>
<feature type="transmembrane region" description="Helical" evidence="12">
    <location>
        <begin position="475"/>
        <end position="497"/>
    </location>
</feature>
<evidence type="ECO:0000313" key="16">
    <source>
        <dbReference type="Proteomes" id="UP000019118"/>
    </source>
</evidence>
<dbReference type="InterPro" id="IPR043458">
    <property type="entry name" value="GPR158/179"/>
</dbReference>
<evidence type="ECO:0000256" key="10">
    <source>
        <dbReference type="ARBA" id="ARBA00023224"/>
    </source>
</evidence>
<comment type="subcellular location">
    <subcellularLocation>
        <location evidence="1">Cell membrane</location>
        <topology evidence="1">Multi-pass membrane protein</topology>
    </subcellularLocation>
</comment>
<keyword evidence="6" id="KW-0297">G-protein coupled receptor</keyword>
<dbReference type="EnsemblMetazoa" id="XM_019906067.1">
    <property type="protein sequence ID" value="XP_019761626.1"/>
    <property type="gene ID" value="LOC109538704"/>
</dbReference>
<organism evidence="15 16">
    <name type="scientific">Dendroctonus ponderosae</name>
    <name type="common">Mountain pine beetle</name>
    <dbReference type="NCBI Taxonomy" id="77166"/>
    <lineage>
        <taxon>Eukaryota</taxon>
        <taxon>Metazoa</taxon>
        <taxon>Ecdysozoa</taxon>
        <taxon>Arthropoda</taxon>
        <taxon>Hexapoda</taxon>
        <taxon>Insecta</taxon>
        <taxon>Pterygota</taxon>
        <taxon>Neoptera</taxon>
        <taxon>Endopterygota</taxon>
        <taxon>Coleoptera</taxon>
        <taxon>Polyphaga</taxon>
        <taxon>Cucujiformia</taxon>
        <taxon>Curculionidae</taxon>
        <taxon>Scolytinae</taxon>
        <taxon>Dendroctonus</taxon>
    </lineage>
</organism>
<dbReference type="Pfam" id="PF00003">
    <property type="entry name" value="7tm_3"/>
    <property type="match status" value="1"/>
</dbReference>
<keyword evidence="7 12" id="KW-0472">Membrane</keyword>
<keyword evidence="10" id="KW-0807">Transducer</keyword>